<evidence type="ECO:0000313" key="2">
    <source>
        <dbReference type="EMBL" id="TKA32761.1"/>
    </source>
</evidence>
<name>A0A4U0UBD8_9PEZI</name>
<keyword evidence="3" id="KW-1185">Reference proteome</keyword>
<feature type="region of interest" description="Disordered" evidence="1">
    <location>
        <begin position="115"/>
        <end position="172"/>
    </location>
</feature>
<accession>A0A4U0UBD8</accession>
<comment type="caution">
    <text evidence="2">The sequence shown here is derived from an EMBL/GenBank/DDBJ whole genome shotgun (WGS) entry which is preliminary data.</text>
</comment>
<sequence>MPDTRTNSERLYEEEYLAIGRLFQTAETDEEWSALRTRLDNALSNAFLPRMYRALYEATRACCSEHPEEHVQRAKDGLADMQRVMDAEGRDQQYQDERLEGLRNMIGQMEKWIERKQSESEETETAGQYEDEDVAEQHQRHQQQRASPPKRSPTHEHKRRRNTGKDSNVPKH</sequence>
<dbReference type="EMBL" id="NAJL01000004">
    <property type="protein sequence ID" value="TKA32761.1"/>
    <property type="molecule type" value="Genomic_DNA"/>
</dbReference>
<feature type="compositionally biased region" description="Acidic residues" evidence="1">
    <location>
        <begin position="120"/>
        <end position="134"/>
    </location>
</feature>
<evidence type="ECO:0000313" key="3">
    <source>
        <dbReference type="Proteomes" id="UP000308549"/>
    </source>
</evidence>
<proteinExistence type="predicted"/>
<dbReference type="Proteomes" id="UP000308549">
    <property type="component" value="Unassembled WGS sequence"/>
</dbReference>
<dbReference type="AlphaFoldDB" id="A0A4U0UBD8"/>
<protein>
    <submittedName>
        <fullName evidence="2">Uncharacterized protein</fullName>
    </submittedName>
</protein>
<gene>
    <name evidence="2" type="ORF">B0A50_00986</name>
</gene>
<evidence type="ECO:0000256" key="1">
    <source>
        <dbReference type="SAM" id="MobiDB-lite"/>
    </source>
</evidence>
<organism evidence="2 3">
    <name type="scientific">Salinomyces thailandicus</name>
    <dbReference type="NCBI Taxonomy" id="706561"/>
    <lineage>
        <taxon>Eukaryota</taxon>
        <taxon>Fungi</taxon>
        <taxon>Dikarya</taxon>
        <taxon>Ascomycota</taxon>
        <taxon>Pezizomycotina</taxon>
        <taxon>Dothideomycetes</taxon>
        <taxon>Dothideomycetidae</taxon>
        <taxon>Mycosphaerellales</taxon>
        <taxon>Teratosphaeriaceae</taxon>
        <taxon>Salinomyces</taxon>
    </lineage>
</organism>
<reference evidence="2 3" key="1">
    <citation type="submission" date="2017-03" db="EMBL/GenBank/DDBJ databases">
        <title>Genomes of endolithic fungi from Antarctica.</title>
        <authorList>
            <person name="Coleine C."/>
            <person name="Masonjones S."/>
            <person name="Stajich J.E."/>
        </authorList>
    </citation>
    <scope>NUCLEOTIDE SEQUENCE [LARGE SCALE GENOMIC DNA]</scope>
    <source>
        <strain evidence="2 3">CCFEE 6315</strain>
    </source>
</reference>